<feature type="non-terminal residue" evidence="6">
    <location>
        <position position="1"/>
    </location>
</feature>
<dbReference type="InterPro" id="IPR001005">
    <property type="entry name" value="SANT/Myb"/>
</dbReference>
<dbReference type="NCBIfam" id="TIGR01557">
    <property type="entry name" value="myb_SHAQKYF"/>
    <property type="match status" value="1"/>
</dbReference>
<dbReference type="OrthoDB" id="551907at2759"/>
<dbReference type="Proteomes" id="UP000652761">
    <property type="component" value="Unassembled WGS sequence"/>
</dbReference>
<dbReference type="InterPro" id="IPR009057">
    <property type="entry name" value="Homeodomain-like_sf"/>
</dbReference>
<dbReference type="Gene3D" id="1.10.10.60">
    <property type="entry name" value="Homeodomain-like"/>
    <property type="match status" value="1"/>
</dbReference>
<dbReference type="EMBL" id="NMUH01006965">
    <property type="protein sequence ID" value="MQM16351.1"/>
    <property type="molecule type" value="Genomic_DNA"/>
</dbReference>
<keyword evidence="1" id="KW-0805">Transcription regulation</keyword>
<feature type="domain" description="HTH myb-type" evidence="5">
    <location>
        <begin position="38"/>
        <end position="82"/>
    </location>
</feature>
<name>A0A843XAJ4_COLES</name>
<dbReference type="SUPFAM" id="SSF46689">
    <property type="entry name" value="Homeodomain-like"/>
    <property type="match status" value="1"/>
</dbReference>
<keyword evidence="7" id="KW-1185">Reference proteome</keyword>
<dbReference type="GO" id="GO:0003700">
    <property type="term" value="F:DNA-binding transcription factor activity"/>
    <property type="evidence" value="ECO:0007669"/>
    <property type="project" value="InterPro"/>
</dbReference>
<evidence type="ECO:0000313" key="7">
    <source>
        <dbReference type="Proteomes" id="UP000652761"/>
    </source>
</evidence>
<dbReference type="InterPro" id="IPR006447">
    <property type="entry name" value="Myb_dom_plants"/>
</dbReference>
<dbReference type="Pfam" id="PF00249">
    <property type="entry name" value="Myb_DNA-binding"/>
    <property type="match status" value="1"/>
</dbReference>
<keyword evidence="3" id="KW-0804">Transcription</keyword>
<evidence type="ECO:0000256" key="4">
    <source>
        <dbReference type="ARBA" id="ARBA00023242"/>
    </source>
</evidence>
<dbReference type="PANTHER" id="PTHR31499">
    <property type="entry name" value="MYB FAMILY TRANSCRIPTION FACTOR PHL11"/>
    <property type="match status" value="1"/>
</dbReference>
<evidence type="ECO:0000256" key="3">
    <source>
        <dbReference type="ARBA" id="ARBA00023163"/>
    </source>
</evidence>
<evidence type="ECO:0000259" key="5">
    <source>
        <dbReference type="PROSITE" id="PS51294"/>
    </source>
</evidence>
<protein>
    <recommendedName>
        <fullName evidence="5">HTH myb-type domain-containing protein</fullName>
    </recommendedName>
</protein>
<organism evidence="6 7">
    <name type="scientific">Colocasia esculenta</name>
    <name type="common">Wild taro</name>
    <name type="synonym">Arum esculentum</name>
    <dbReference type="NCBI Taxonomy" id="4460"/>
    <lineage>
        <taxon>Eukaryota</taxon>
        <taxon>Viridiplantae</taxon>
        <taxon>Streptophyta</taxon>
        <taxon>Embryophyta</taxon>
        <taxon>Tracheophyta</taxon>
        <taxon>Spermatophyta</taxon>
        <taxon>Magnoliopsida</taxon>
        <taxon>Liliopsida</taxon>
        <taxon>Araceae</taxon>
        <taxon>Aroideae</taxon>
        <taxon>Colocasieae</taxon>
        <taxon>Colocasia</taxon>
    </lineage>
</organism>
<dbReference type="PANTHER" id="PTHR31499:SF2">
    <property type="entry name" value="MYB-RELATED PROTEIN 2"/>
    <property type="match status" value="1"/>
</dbReference>
<keyword evidence="4" id="KW-0539">Nucleus</keyword>
<proteinExistence type="predicted"/>
<gene>
    <name evidence="6" type="ORF">Taro_049310</name>
</gene>
<dbReference type="AlphaFoldDB" id="A0A843XAJ4"/>
<reference evidence="6" key="1">
    <citation type="submission" date="2017-07" db="EMBL/GenBank/DDBJ databases">
        <title>Taro Niue Genome Assembly and Annotation.</title>
        <authorList>
            <person name="Atibalentja N."/>
            <person name="Keating K."/>
            <person name="Fields C.J."/>
        </authorList>
    </citation>
    <scope>NUCLEOTIDE SEQUENCE</scope>
    <source>
        <strain evidence="6">Niue_2</strain>
        <tissue evidence="6">Leaf</tissue>
    </source>
</reference>
<dbReference type="InterPro" id="IPR017930">
    <property type="entry name" value="Myb_dom"/>
</dbReference>
<evidence type="ECO:0000313" key="6">
    <source>
        <dbReference type="EMBL" id="MQM16351.1"/>
    </source>
</evidence>
<evidence type="ECO:0000256" key="2">
    <source>
        <dbReference type="ARBA" id="ARBA00023125"/>
    </source>
</evidence>
<evidence type="ECO:0000256" key="1">
    <source>
        <dbReference type="ARBA" id="ARBA00023015"/>
    </source>
</evidence>
<dbReference type="PROSITE" id="PS51294">
    <property type="entry name" value="HTH_MYB"/>
    <property type="match status" value="1"/>
</dbReference>
<dbReference type="GO" id="GO:0003677">
    <property type="term" value="F:DNA binding"/>
    <property type="evidence" value="ECO:0007669"/>
    <property type="project" value="UniProtKB-KW"/>
</dbReference>
<sequence>MVRLSILSRDNSILQGASIPQDIGLALSPDAKPRLKSTPELHERFTKAVNQLGEAQKATPKTIMRLMGVPGLTLYHLKSHLQ</sequence>
<keyword evidence="2" id="KW-0238">DNA-binding</keyword>
<accession>A0A843XAJ4</accession>
<comment type="caution">
    <text evidence="6">The sequence shown here is derived from an EMBL/GenBank/DDBJ whole genome shotgun (WGS) entry which is preliminary data.</text>
</comment>
<dbReference type="InterPro" id="IPR046955">
    <property type="entry name" value="PHR1-like"/>
</dbReference>